<accession>A0A5D2MJ33</accession>
<gene>
    <name evidence="1" type="ORF">ES332_A13G120800v1</name>
</gene>
<dbReference type="Proteomes" id="UP000322667">
    <property type="component" value="Chromosome A13"/>
</dbReference>
<proteinExistence type="predicted"/>
<reference evidence="1 2" key="1">
    <citation type="submission" date="2019-07" db="EMBL/GenBank/DDBJ databases">
        <title>WGS assembly of Gossypium tomentosum.</title>
        <authorList>
            <person name="Chen Z.J."/>
            <person name="Sreedasyam A."/>
            <person name="Ando A."/>
            <person name="Song Q."/>
            <person name="De L."/>
            <person name="Hulse-Kemp A."/>
            <person name="Ding M."/>
            <person name="Ye W."/>
            <person name="Kirkbride R."/>
            <person name="Jenkins J."/>
            <person name="Plott C."/>
            <person name="Lovell J."/>
            <person name="Lin Y.-M."/>
            <person name="Vaughn R."/>
            <person name="Liu B."/>
            <person name="Li W."/>
            <person name="Simpson S."/>
            <person name="Scheffler B."/>
            <person name="Saski C."/>
            <person name="Grover C."/>
            <person name="Hu G."/>
            <person name="Conover J."/>
            <person name="Carlson J."/>
            <person name="Shu S."/>
            <person name="Boston L."/>
            <person name="Williams M."/>
            <person name="Peterson D."/>
            <person name="Mcgee K."/>
            <person name="Jones D."/>
            <person name="Wendel J."/>
            <person name="Stelly D."/>
            <person name="Grimwood J."/>
            <person name="Schmutz J."/>
        </authorList>
    </citation>
    <scope>NUCLEOTIDE SEQUENCE [LARGE SCALE GENOMIC DNA]</scope>
    <source>
        <strain evidence="1">7179.01</strain>
    </source>
</reference>
<dbReference type="AlphaFoldDB" id="A0A5D2MJ33"/>
<organism evidence="1 2">
    <name type="scientific">Gossypium tomentosum</name>
    <name type="common">Hawaiian cotton</name>
    <name type="synonym">Gossypium sandvicense</name>
    <dbReference type="NCBI Taxonomy" id="34277"/>
    <lineage>
        <taxon>Eukaryota</taxon>
        <taxon>Viridiplantae</taxon>
        <taxon>Streptophyta</taxon>
        <taxon>Embryophyta</taxon>
        <taxon>Tracheophyta</taxon>
        <taxon>Spermatophyta</taxon>
        <taxon>Magnoliopsida</taxon>
        <taxon>eudicotyledons</taxon>
        <taxon>Gunneridae</taxon>
        <taxon>Pentapetalae</taxon>
        <taxon>rosids</taxon>
        <taxon>malvids</taxon>
        <taxon>Malvales</taxon>
        <taxon>Malvaceae</taxon>
        <taxon>Malvoideae</taxon>
        <taxon>Gossypium</taxon>
    </lineage>
</organism>
<dbReference type="EMBL" id="CM017622">
    <property type="protein sequence ID" value="TYH91507.1"/>
    <property type="molecule type" value="Genomic_DNA"/>
</dbReference>
<name>A0A5D2MJ33_GOSTO</name>
<evidence type="ECO:0000313" key="2">
    <source>
        <dbReference type="Proteomes" id="UP000322667"/>
    </source>
</evidence>
<protein>
    <submittedName>
        <fullName evidence="1">Uncharacterized protein</fullName>
    </submittedName>
</protein>
<evidence type="ECO:0000313" key="1">
    <source>
        <dbReference type="EMBL" id="TYH91507.1"/>
    </source>
</evidence>
<keyword evidence="2" id="KW-1185">Reference proteome</keyword>
<sequence>MQLLNGMQRIFVQVTSAKARWVYSGVTSNYKQAGSINVCCGGTHISLRDSNLVRSGIPRYRNLRRHSHNNQKNLISKVDDFVISTYVEDIKLLREVFHTYLLIYTTRERNSLAHVLAMNV</sequence>